<dbReference type="Proteomes" id="UP000078572">
    <property type="component" value="Chromosome 2"/>
</dbReference>
<gene>
    <name evidence="3" type="ORF">A9Y76_18985</name>
</gene>
<evidence type="ECO:0000313" key="4">
    <source>
        <dbReference type="Proteomes" id="UP000078572"/>
    </source>
</evidence>
<feature type="region of interest" description="Disordered" evidence="1">
    <location>
        <begin position="38"/>
        <end position="62"/>
    </location>
</feature>
<evidence type="ECO:0000256" key="2">
    <source>
        <dbReference type="SAM" id="SignalP"/>
    </source>
</evidence>
<dbReference type="GeneID" id="61528118"/>
<accession>A0A192A329</accession>
<evidence type="ECO:0000313" key="3">
    <source>
        <dbReference type="EMBL" id="ANJ74671.1"/>
    </source>
</evidence>
<reference evidence="4" key="1">
    <citation type="submission" date="2016-06" db="EMBL/GenBank/DDBJ databases">
        <authorList>
            <person name="Xu Y."/>
            <person name="Nagy A."/>
            <person name="Yan X."/>
            <person name="Kim S.W."/>
            <person name="Haley B."/>
            <person name="Liu N.T."/>
            <person name="Nou X."/>
        </authorList>
    </citation>
    <scope>NUCLEOTIDE SEQUENCE [LARGE SCALE GENOMIC DNA]</scope>
    <source>
        <strain evidence="4">ATCC 49129</strain>
    </source>
</reference>
<dbReference type="AlphaFoldDB" id="A0A192A329"/>
<protein>
    <submittedName>
        <fullName evidence="3">Uncharacterized protein</fullName>
    </submittedName>
</protein>
<dbReference type="RefSeq" id="WP_064806714.1">
    <property type="nucleotide sequence ID" value="NZ_CP016023.1"/>
</dbReference>
<organism evidence="3 4">
    <name type="scientific">Ralstonia insidiosa</name>
    <dbReference type="NCBI Taxonomy" id="190721"/>
    <lineage>
        <taxon>Bacteria</taxon>
        <taxon>Pseudomonadati</taxon>
        <taxon>Pseudomonadota</taxon>
        <taxon>Betaproteobacteria</taxon>
        <taxon>Burkholderiales</taxon>
        <taxon>Burkholderiaceae</taxon>
        <taxon>Ralstonia</taxon>
    </lineage>
</organism>
<dbReference type="OrthoDB" id="8667365at2"/>
<keyword evidence="4" id="KW-1185">Reference proteome</keyword>
<feature type="chain" id="PRO_5043713799" evidence="2">
    <location>
        <begin position="25"/>
        <end position="102"/>
    </location>
</feature>
<sequence>MPAAILKHLVVATALMSAAMTASALTTSSTTFSDQELQAMLAQSRPVQSDQTAEPTSKPRLRIGLSDSSTELVLPWFLAELVNAVNQRTSPHDLAKNLRDGI</sequence>
<proteinExistence type="predicted"/>
<keyword evidence="2" id="KW-0732">Signal</keyword>
<evidence type="ECO:0000256" key="1">
    <source>
        <dbReference type="SAM" id="MobiDB-lite"/>
    </source>
</evidence>
<dbReference type="EMBL" id="CP016023">
    <property type="protein sequence ID" value="ANJ74671.1"/>
    <property type="molecule type" value="Genomic_DNA"/>
</dbReference>
<name>A0A192A329_9RALS</name>
<feature type="compositionally biased region" description="Polar residues" evidence="1">
    <location>
        <begin position="45"/>
        <end position="55"/>
    </location>
</feature>
<feature type="signal peptide" evidence="2">
    <location>
        <begin position="1"/>
        <end position="24"/>
    </location>
</feature>